<proteinExistence type="inferred from homology"/>
<dbReference type="InterPro" id="IPR014030">
    <property type="entry name" value="Ketoacyl_synth_N"/>
</dbReference>
<dbReference type="InterPro" id="IPR000794">
    <property type="entry name" value="Beta-ketoacyl_synthase"/>
</dbReference>
<dbReference type="PROSITE" id="PS52004">
    <property type="entry name" value="KS3_2"/>
    <property type="match status" value="1"/>
</dbReference>
<dbReference type="InterPro" id="IPR020841">
    <property type="entry name" value="PKS_Beta-ketoAc_synthase_dom"/>
</dbReference>
<dbReference type="GO" id="GO:0006633">
    <property type="term" value="P:fatty acid biosynthetic process"/>
    <property type="evidence" value="ECO:0007669"/>
    <property type="project" value="TreeGrafter"/>
</dbReference>
<accession>A0A1H1HAC8</accession>
<gene>
    <name evidence="5" type="ORF">SAMN04489764_4217</name>
</gene>
<dbReference type="GO" id="GO:0004315">
    <property type="term" value="F:3-oxoacyl-[acyl-carrier-protein] synthase activity"/>
    <property type="evidence" value="ECO:0007669"/>
    <property type="project" value="TreeGrafter"/>
</dbReference>
<organism evidence="5 6">
    <name type="scientific">Thermostaphylospora chromogena</name>
    <dbReference type="NCBI Taxonomy" id="35622"/>
    <lineage>
        <taxon>Bacteria</taxon>
        <taxon>Bacillati</taxon>
        <taxon>Actinomycetota</taxon>
        <taxon>Actinomycetes</taxon>
        <taxon>Streptosporangiales</taxon>
        <taxon>Thermomonosporaceae</taxon>
        <taxon>Thermostaphylospora</taxon>
    </lineage>
</organism>
<evidence type="ECO:0000256" key="1">
    <source>
        <dbReference type="ARBA" id="ARBA00008467"/>
    </source>
</evidence>
<dbReference type="FunFam" id="3.40.47.10:FF:000018">
    <property type="entry name" value="3-oxoacyl-[acyl-carrier-protein] synthase 2"/>
    <property type="match status" value="1"/>
</dbReference>
<dbReference type="PANTHER" id="PTHR11712:SF347">
    <property type="entry name" value="BETA KETOACYL-ACYL CARRIER PROTEIN SYNTHASE"/>
    <property type="match status" value="1"/>
</dbReference>
<dbReference type="InterPro" id="IPR014031">
    <property type="entry name" value="Ketoacyl_synth_C"/>
</dbReference>
<dbReference type="EMBL" id="FNKK01000002">
    <property type="protein sequence ID" value="SDR22417.1"/>
    <property type="molecule type" value="Genomic_DNA"/>
</dbReference>
<evidence type="ECO:0000259" key="4">
    <source>
        <dbReference type="PROSITE" id="PS52004"/>
    </source>
</evidence>
<dbReference type="Pfam" id="PF00109">
    <property type="entry name" value="ketoacyl-synt"/>
    <property type="match status" value="1"/>
</dbReference>
<keyword evidence="2 3" id="KW-0808">Transferase</keyword>
<dbReference type="Proteomes" id="UP000217103">
    <property type="component" value="Unassembled WGS sequence"/>
</dbReference>
<dbReference type="STRING" id="35622.SAMN04489764_4217"/>
<dbReference type="Gene3D" id="3.40.47.10">
    <property type="match status" value="2"/>
</dbReference>
<dbReference type="PANTHER" id="PTHR11712">
    <property type="entry name" value="POLYKETIDE SYNTHASE-RELATED"/>
    <property type="match status" value="1"/>
</dbReference>
<dbReference type="Pfam" id="PF02801">
    <property type="entry name" value="Ketoacyl-synt_C"/>
    <property type="match status" value="1"/>
</dbReference>
<name>A0A1H1HAC8_9ACTN</name>
<protein>
    <submittedName>
        <fullName evidence="5">3-oxoacyl-[acyl-carrier-protein] synthase II</fullName>
    </submittedName>
</protein>
<dbReference type="OrthoDB" id="9808669at2"/>
<dbReference type="InterPro" id="IPR016039">
    <property type="entry name" value="Thiolase-like"/>
</dbReference>
<dbReference type="NCBIfam" id="NF005589">
    <property type="entry name" value="PRK07314.1"/>
    <property type="match status" value="1"/>
</dbReference>
<comment type="similarity">
    <text evidence="1 3">Belongs to the thiolase-like superfamily. Beta-ketoacyl-ACP synthases family.</text>
</comment>
<evidence type="ECO:0000256" key="3">
    <source>
        <dbReference type="RuleBase" id="RU003694"/>
    </source>
</evidence>
<keyword evidence="6" id="KW-1185">Reference proteome</keyword>
<evidence type="ECO:0000313" key="5">
    <source>
        <dbReference type="EMBL" id="SDR22417.1"/>
    </source>
</evidence>
<evidence type="ECO:0000256" key="2">
    <source>
        <dbReference type="ARBA" id="ARBA00022679"/>
    </source>
</evidence>
<evidence type="ECO:0000313" key="6">
    <source>
        <dbReference type="Proteomes" id="UP000217103"/>
    </source>
</evidence>
<dbReference type="CDD" id="cd00834">
    <property type="entry name" value="KAS_I_II"/>
    <property type="match status" value="1"/>
</dbReference>
<dbReference type="SUPFAM" id="SSF53901">
    <property type="entry name" value="Thiolase-like"/>
    <property type="match status" value="2"/>
</dbReference>
<dbReference type="SMART" id="SM00825">
    <property type="entry name" value="PKS_KS"/>
    <property type="match status" value="1"/>
</dbReference>
<dbReference type="AlphaFoldDB" id="A0A1H1HAC8"/>
<feature type="domain" description="Ketosynthase family 3 (KS3)" evidence="4">
    <location>
        <begin position="5"/>
        <end position="409"/>
    </location>
</feature>
<sequence length="410" mass="42373">MPSVEPDVVITGMGVVTPAGCTLQRLWDGLMSGRSTAAPLDHFDTGRHAVRFGCRVRGFDDTDVLTPKQARRMDPFARYGLTAAVSAYRDAGSPSPDPGRAAVVVGNAVGGRWTSDQESRNYVERGPQGVNPMMPFMTMPNAVAALIAIHLGWQGPALSIATTCASGADAIGQALRLLRSGSVDVVLAGGCESTLTPVTLAAFGNLNALSTRNDAPERACRPFDVDRDGFVMGEGAGFVLMERQADARARGARPYAAVTGYAATTDAHHIAQPAPDGSGAVAAMSAAIASAGLLPSDIVHVNAHGTATRHNDRIEALALRKVFGPGGPPVTATKGVTGHLMGAAGTVETIATVLALREATVPPTANHEQIEPGMEIDVVHGSPRPITPGPALSNSFGFGGHNSCLVVEPR</sequence>
<reference evidence="5 6" key="1">
    <citation type="submission" date="2016-10" db="EMBL/GenBank/DDBJ databases">
        <authorList>
            <person name="de Groot N.N."/>
        </authorList>
    </citation>
    <scope>NUCLEOTIDE SEQUENCE [LARGE SCALE GENOMIC DNA]</scope>
    <source>
        <strain evidence="5 6">DSM 43794</strain>
    </source>
</reference>